<reference evidence="2 3" key="1">
    <citation type="journal article" date="2015" name="Genome Announc.">
        <title>Expanding the biotechnology potential of lactobacilli through comparative genomics of 213 strains and associated genera.</title>
        <authorList>
            <person name="Sun Z."/>
            <person name="Harris H.M."/>
            <person name="McCann A."/>
            <person name="Guo C."/>
            <person name="Argimon S."/>
            <person name="Zhang W."/>
            <person name="Yang X."/>
            <person name="Jeffery I.B."/>
            <person name="Cooney J.C."/>
            <person name="Kagawa T.F."/>
            <person name="Liu W."/>
            <person name="Song Y."/>
            <person name="Salvetti E."/>
            <person name="Wrobel A."/>
            <person name="Rasinkangas P."/>
            <person name="Parkhill J."/>
            <person name="Rea M.C."/>
            <person name="O'Sullivan O."/>
            <person name="Ritari J."/>
            <person name="Douillard F.P."/>
            <person name="Paul Ross R."/>
            <person name="Yang R."/>
            <person name="Briner A.E."/>
            <person name="Felis G.E."/>
            <person name="de Vos W.M."/>
            <person name="Barrangou R."/>
            <person name="Klaenhammer T.R."/>
            <person name="Caufield P.W."/>
            <person name="Cui Y."/>
            <person name="Zhang H."/>
            <person name="O'Toole P.W."/>
        </authorList>
    </citation>
    <scope>NUCLEOTIDE SEQUENCE [LARGE SCALE GENOMIC DNA]</scope>
    <source>
        <strain evidence="2 3">DSM 19682</strain>
    </source>
</reference>
<dbReference type="InterPro" id="IPR000182">
    <property type="entry name" value="GNAT_dom"/>
</dbReference>
<organism evidence="2 3">
    <name type="scientific">Companilactobacillus nodensis DSM 19682 = JCM 14932 = NBRC 107160</name>
    <dbReference type="NCBI Taxonomy" id="1423775"/>
    <lineage>
        <taxon>Bacteria</taxon>
        <taxon>Bacillati</taxon>
        <taxon>Bacillota</taxon>
        <taxon>Bacilli</taxon>
        <taxon>Lactobacillales</taxon>
        <taxon>Lactobacillaceae</taxon>
        <taxon>Companilactobacillus</taxon>
    </lineage>
</organism>
<dbReference type="PANTHER" id="PTHR43328:SF1">
    <property type="entry name" value="N-ACETYLTRANSFERASE DOMAIN-CONTAINING PROTEIN"/>
    <property type="match status" value="1"/>
</dbReference>
<dbReference type="GO" id="GO:0016747">
    <property type="term" value="F:acyltransferase activity, transferring groups other than amino-acyl groups"/>
    <property type="evidence" value="ECO:0007669"/>
    <property type="project" value="InterPro"/>
</dbReference>
<evidence type="ECO:0000259" key="1">
    <source>
        <dbReference type="PROSITE" id="PS51186"/>
    </source>
</evidence>
<feature type="domain" description="N-acetyltransferase" evidence="1">
    <location>
        <begin position="5"/>
        <end position="154"/>
    </location>
</feature>
<name>A0A0R1KJY6_9LACO</name>
<proteinExistence type="predicted"/>
<dbReference type="SUPFAM" id="SSF55729">
    <property type="entry name" value="Acyl-CoA N-acyltransferases (Nat)"/>
    <property type="match status" value="1"/>
</dbReference>
<dbReference type="EMBL" id="AZDZ01000004">
    <property type="protein sequence ID" value="KRK80298.1"/>
    <property type="molecule type" value="Genomic_DNA"/>
</dbReference>
<dbReference type="Pfam" id="PF00583">
    <property type="entry name" value="Acetyltransf_1"/>
    <property type="match status" value="1"/>
</dbReference>
<comment type="caution">
    <text evidence="2">The sequence shown here is derived from an EMBL/GenBank/DDBJ whole genome shotgun (WGS) entry which is preliminary data.</text>
</comment>
<dbReference type="PANTHER" id="PTHR43328">
    <property type="entry name" value="ACETYLTRANSFERASE-RELATED"/>
    <property type="match status" value="1"/>
</dbReference>
<dbReference type="PATRIC" id="fig|1423775.4.peg.2251"/>
<sequence>MSEQLTLREAIPSDASKLLEFLKRASDQSSFIEHDSLTNVTVESEEKSLDEIYNSAEDELIVAVFEDDIIGFTRLEKTADGTAEFGVVVDSDFWNNGIASYLTEEALDWATDSTLSKLTLEVYKNNPAAIHIYEKYGFATESETDKTIIMSKMV</sequence>
<evidence type="ECO:0000313" key="3">
    <source>
        <dbReference type="Proteomes" id="UP000051248"/>
    </source>
</evidence>
<keyword evidence="3" id="KW-1185">Reference proteome</keyword>
<dbReference type="CDD" id="cd04301">
    <property type="entry name" value="NAT_SF"/>
    <property type="match status" value="1"/>
</dbReference>
<protein>
    <submittedName>
        <fullName evidence="2">Acetyltransferase, gnat family protein</fullName>
    </submittedName>
</protein>
<dbReference type="eggNOG" id="COG1670">
    <property type="taxonomic scope" value="Bacteria"/>
</dbReference>
<keyword evidence="2" id="KW-0808">Transferase</keyword>
<evidence type="ECO:0000313" key="2">
    <source>
        <dbReference type="EMBL" id="KRK80298.1"/>
    </source>
</evidence>
<gene>
    <name evidence="2" type="ORF">FD03_GL002213</name>
</gene>
<dbReference type="AlphaFoldDB" id="A0A0R1KJY6"/>
<dbReference type="STRING" id="1423775.FD03_GL002213"/>
<dbReference type="RefSeq" id="WP_025024810.1">
    <property type="nucleotide sequence ID" value="NZ_AZDZ01000004.1"/>
</dbReference>
<dbReference type="OrthoDB" id="948250at2"/>
<accession>A0A0R1KJY6</accession>
<dbReference type="Proteomes" id="UP000051248">
    <property type="component" value="Unassembled WGS sequence"/>
</dbReference>
<dbReference type="InterPro" id="IPR016181">
    <property type="entry name" value="Acyl_CoA_acyltransferase"/>
</dbReference>
<dbReference type="Gene3D" id="3.40.630.30">
    <property type="match status" value="1"/>
</dbReference>
<dbReference type="PROSITE" id="PS51186">
    <property type="entry name" value="GNAT"/>
    <property type="match status" value="1"/>
</dbReference>